<gene>
    <name evidence="1" type="ORF">IXC47_15685</name>
</gene>
<keyword evidence="2" id="KW-1185">Reference proteome</keyword>
<dbReference type="EMBL" id="JADOEL010000015">
    <property type="protein sequence ID" value="MBF8179126.1"/>
    <property type="molecule type" value="Genomic_DNA"/>
</dbReference>
<proteinExistence type="predicted"/>
<sequence>MAWGGVSSTDAVCAVYFVHWAGAAPDHPAHVDLIVGPWGKDGRAGERRLVALRYQPRPGGGELVVIDGAGRPAAALPLGAHALTPATLAAAPDASRIQAMLAALWMSEPAVAELRALDVMTMPNAPS</sequence>
<evidence type="ECO:0000313" key="1">
    <source>
        <dbReference type="EMBL" id="MBF8179126.1"/>
    </source>
</evidence>
<organism evidence="1 2">
    <name type="scientific">Herminiimonas contaminans</name>
    <dbReference type="NCBI Taxonomy" id="1111140"/>
    <lineage>
        <taxon>Bacteria</taxon>
        <taxon>Pseudomonadati</taxon>
        <taxon>Pseudomonadota</taxon>
        <taxon>Betaproteobacteria</taxon>
        <taxon>Burkholderiales</taxon>
        <taxon>Oxalobacteraceae</taxon>
        <taxon>Herminiimonas</taxon>
    </lineage>
</organism>
<protein>
    <submittedName>
        <fullName evidence="1">Uncharacterized protein</fullName>
    </submittedName>
</protein>
<comment type="caution">
    <text evidence="1">The sequence shown here is derived from an EMBL/GenBank/DDBJ whole genome shotgun (WGS) entry which is preliminary data.</text>
</comment>
<reference evidence="1 2" key="1">
    <citation type="submission" date="2020-11" db="EMBL/GenBank/DDBJ databases">
        <title>WGS of Herminiimonas contaminans strain Marseille-Q4544 isolated from planarians Schmidtea mediterranea.</title>
        <authorList>
            <person name="Kangale L."/>
        </authorList>
    </citation>
    <scope>NUCLEOTIDE SEQUENCE [LARGE SCALE GENOMIC DNA]</scope>
    <source>
        <strain evidence="1 2">Marseille-Q4544</strain>
    </source>
</reference>
<accession>A0ABS0EWB8</accession>
<dbReference type="Proteomes" id="UP000657372">
    <property type="component" value="Unassembled WGS sequence"/>
</dbReference>
<evidence type="ECO:0000313" key="2">
    <source>
        <dbReference type="Proteomes" id="UP000657372"/>
    </source>
</evidence>
<dbReference type="RefSeq" id="WP_195876240.1">
    <property type="nucleotide sequence ID" value="NZ_JADOEL010000015.1"/>
</dbReference>
<name>A0ABS0EWB8_9BURK</name>